<dbReference type="RefSeq" id="WP_377585267.1">
    <property type="nucleotide sequence ID" value="NZ_JBHTKA010000015.1"/>
</dbReference>
<gene>
    <name evidence="1" type="ORF">ACFQ21_27470</name>
</gene>
<sequence>MSELKSKLHTLCHDYADQRIEAARNAIAALQISADEETKSSVGDKYETGRSMMQLEMEKYSIQLTEAIKLKETIGQIDTVVQTDVVRPGCLVRTNQGNFYISISAGLLKVNNESFFAVSTASPIGVKLMGLAVKASFTFNNKPYEIQRIE</sequence>
<evidence type="ECO:0000313" key="2">
    <source>
        <dbReference type="Proteomes" id="UP001597112"/>
    </source>
</evidence>
<accession>A0ABW3KD05</accession>
<name>A0ABW3KD05_9BACT</name>
<dbReference type="EMBL" id="JBHTKA010000015">
    <property type="protein sequence ID" value="MFD1003096.1"/>
    <property type="molecule type" value="Genomic_DNA"/>
</dbReference>
<protein>
    <submittedName>
        <fullName evidence="1">3-oxoacyl-ACP synthase</fullName>
    </submittedName>
</protein>
<comment type="caution">
    <text evidence="1">The sequence shown here is derived from an EMBL/GenBank/DDBJ whole genome shotgun (WGS) entry which is preliminary data.</text>
</comment>
<keyword evidence="2" id="KW-1185">Reference proteome</keyword>
<dbReference type="Proteomes" id="UP001597112">
    <property type="component" value="Unassembled WGS sequence"/>
</dbReference>
<proteinExistence type="predicted"/>
<evidence type="ECO:0000313" key="1">
    <source>
        <dbReference type="EMBL" id="MFD1003096.1"/>
    </source>
</evidence>
<organism evidence="1 2">
    <name type="scientific">Ohtaekwangia kribbensis</name>
    <dbReference type="NCBI Taxonomy" id="688913"/>
    <lineage>
        <taxon>Bacteria</taxon>
        <taxon>Pseudomonadati</taxon>
        <taxon>Bacteroidota</taxon>
        <taxon>Cytophagia</taxon>
        <taxon>Cytophagales</taxon>
        <taxon>Fulvivirgaceae</taxon>
        <taxon>Ohtaekwangia</taxon>
    </lineage>
</organism>
<reference evidence="2" key="1">
    <citation type="journal article" date="2019" name="Int. J. Syst. Evol. Microbiol.">
        <title>The Global Catalogue of Microorganisms (GCM) 10K type strain sequencing project: providing services to taxonomists for standard genome sequencing and annotation.</title>
        <authorList>
            <consortium name="The Broad Institute Genomics Platform"/>
            <consortium name="The Broad Institute Genome Sequencing Center for Infectious Disease"/>
            <person name="Wu L."/>
            <person name="Ma J."/>
        </authorList>
    </citation>
    <scope>NUCLEOTIDE SEQUENCE [LARGE SCALE GENOMIC DNA]</scope>
    <source>
        <strain evidence="2">CCUG 58938</strain>
    </source>
</reference>